<dbReference type="Proteomes" id="UP000198211">
    <property type="component" value="Unassembled WGS sequence"/>
</dbReference>
<evidence type="ECO:0000313" key="1">
    <source>
        <dbReference type="EMBL" id="OWZ15242.1"/>
    </source>
</evidence>
<dbReference type="AlphaFoldDB" id="A0A225WCF7"/>
<name>A0A225WCF7_9STRA</name>
<dbReference type="EMBL" id="NBNE01001165">
    <property type="protein sequence ID" value="OWZ15242.1"/>
    <property type="molecule type" value="Genomic_DNA"/>
</dbReference>
<proteinExistence type="predicted"/>
<keyword evidence="2" id="KW-1185">Reference proteome</keyword>
<accession>A0A225WCF7</accession>
<gene>
    <name evidence="1" type="ORF">PHMEG_00011149</name>
</gene>
<protein>
    <submittedName>
        <fullName evidence="1">Uncharacterized protein</fullName>
    </submittedName>
</protein>
<comment type="caution">
    <text evidence="1">The sequence shown here is derived from an EMBL/GenBank/DDBJ whole genome shotgun (WGS) entry which is preliminary data.</text>
</comment>
<sequence length="177" mass="20201">MVGIDDSACSDVEFASSDEEEEEIVQPSKRHAGIDTYDSSVYKFAYNYGKKGYGKRVYVCISHKECRKRLEEAADILLGCGPKKCKKLLHKRYADVPELISLLPDHVQLKNHKTHLKSKLAGGWEIKNIAKLLEWAFPRLCSTHAEFFIGINSHLNCGDFDSARDAEEFYRLPQDFQ</sequence>
<organism evidence="1 2">
    <name type="scientific">Phytophthora megakarya</name>
    <dbReference type="NCBI Taxonomy" id="4795"/>
    <lineage>
        <taxon>Eukaryota</taxon>
        <taxon>Sar</taxon>
        <taxon>Stramenopiles</taxon>
        <taxon>Oomycota</taxon>
        <taxon>Peronosporomycetes</taxon>
        <taxon>Peronosporales</taxon>
        <taxon>Peronosporaceae</taxon>
        <taxon>Phytophthora</taxon>
    </lineage>
</organism>
<evidence type="ECO:0000313" key="2">
    <source>
        <dbReference type="Proteomes" id="UP000198211"/>
    </source>
</evidence>
<reference evidence="2" key="1">
    <citation type="submission" date="2017-03" db="EMBL/GenBank/DDBJ databases">
        <title>Phytopthora megakarya and P. palmivora, two closely related causual agents of cacao black pod achieved similar genome size and gene model numbers by different mechanisms.</title>
        <authorList>
            <person name="Ali S."/>
            <person name="Shao J."/>
            <person name="Larry D.J."/>
            <person name="Kronmiller B."/>
            <person name="Shen D."/>
            <person name="Strem M.D."/>
            <person name="Melnick R.L."/>
            <person name="Guiltinan M.J."/>
            <person name="Tyler B.M."/>
            <person name="Meinhardt L.W."/>
            <person name="Bailey B.A."/>
        </authorList>
    </citation>
    <scope>NUCLEOTIDE SEQUENCE [LARGE SCALE GENOMIC DNA]</scope>
    <source>
        <strain evidence="2">zdho120</strain>
    </source>
</reference>
<dbReference type="OrthoDB" id="127296at2759"/>